<dbReference type="Gene3D" id="3.40.50.300">
    <property type="entry name" value="P-loop containing nucleotide triphosphate hydrolases"/>
    <property type="match status" value="1"/>
</dbReference>
<dbReference type="GeneTree" id="ENSGT00940000164100"/>
<name>A0A3Q1FUZ4_9TELE</name>
<dbReference type="CDD" id="cd01852">
    <property type="entry name" value="AIG1"/>
    <property type="match status" value="1"/>
</dbReference>
<dbReference type="FunCoup" id="A0A3Q1FUZ4">
    <property type="interactions" value="65"/>
</dbReference>
<dbReference type="Proteomes" id="UP000257200">
    <property type="component" value="Unplaced"/>
</dbReference>
<evidence type="ECO:0000313" key="5">
    <source>
        <dbReference type="Ensembl" id="ENSAPOP00000021133.1"/>
    </source>
</evidence>
<dbReference type="InterPro" id="IPR006703">
    <property type="entry name" value="G_AIG1"/>
</dbReference>
<proteinExistence type="inferred from homology"/>
<dbReference type="STRING" id="80966.ENSAPOP00000021133"/>
<evidence type="ECO:0000259" key="4">
    <source>
        <dbReference type="PROSITE" id="PS51720"/>
    </source>
</evidence>
<dbReference type="FunFam" id="3.40.50.300:FF:000366">
    <property type="entry name" value="GTPase, IMAP family member 2"/>
    <property type="match status" value="1"/>
</dbReference>
<dbReference type="InterPro" id="IPR027417">
    <property type="entry name" value="P-loop_NTPase"/>
</dbReference>
<evidence type="ECO:0000256" key="2">
    <source>
        <dbReference type="ARBA" id="ARBA00022741"/>
    </source>
</evidence>
<dbReference type="InterPro" id="IPR045058">
    <property type="entry name" value="GIMA/IAN/Toc"/>
</dbReference>
<keyword evidence="2" id="KW-0547">Nucleotide-binding</keyword>
<dbReference type="Pfam" id="PF04548">
    <property type="entry name" value="AIG1"/>
    <property type="match status" value="1"/>
</dbReference>
<keyword evidence="3" id="KW-0342">GTP-binding</keyword>
<accession>A0A3Q1FUZ4</accession>
<evidence type="ECO:0000313" key="6">
    <source>
        <dbReference type="Proteomes" id="UP000257200"/>
    </source>
</evidence>
<protein>
    <recommendedName>
        <fullName evidence="4">AIG1-type G domain-containing protein</fullName>
    </recommendedName>
</protein>
<dbReference type="PANTHER" id="PTHR10903">
    <property type="entry name" value="GTPASE, IMAP FAMILY MEMBER-RELATED"/>
    <property type="match status" value="1"/>
</dbReference>
<dbReference type="AlphaFoldDB" id="A0A3Q1FUZ4"/>
<dbReference type="PROSITE" id="PS51720">
    <property type="entry name" value="G_AIG1"/>
    <property type="match status" value="1"/>
</dbReference>
<reference evidence="5" key="2">
    <citation type="submission" date="2025-09" db="UniProtKB">
        <authorList>
            <consortium name="Ensembl"/>
        </authorList>
    </citation>
    <scope>IDENTIFICATION</scope>
</reference>
<comment type="similarity">
    <text evidence="1">Belongs to the TRAFAC class TrmE-Era-EngA-EngB-Septin-like GTPase superfamily. AIG1/Toc34/Toc159-like paraseptin GTPase family. IAN subfamily.</text>
</comment>
<sequence>MYIYSIAEGVSNKEPLRVVLIGKTGSGKSATANTILGEECFISKVCAKSVTTECQKKTAEIDGHLVTVVDTPGLFDTTLSNYKIKEELVKCVSMLAPGPHAFLLVLQIGRFTKEEEATVELIKEFFGEQSKDFIMLIFTRGDELRNQTIESYLKDGSGELMEKLMAECRGRYHVFNNNDRSNRTQVTELLKKVESMVKQNSGAYYTSEMFQEAEAAIEKEMQRRMTETERQIQTEQNYLQRKHDKEMQLREKRVTDLKAKYENEIAQRAQQVKEKEAKRKNYWRCGQYIYSFILSFYSK</sequence>
<dbReference type="GO" id="GO:0005525">
    <property type="term" value="F:GTP binding"/>
    <property type="evidence" value="ECO:0007669"/>
    <property type="project" value="UniProtKB-KW"/>
</dbReference>
<dbReference type="Ensembl" id="ENSAPOT00000017171.1">
    <property type="protein sequence ID" value="ENSAPOP00000021133.1"/>
    <property type="gene ID" value="ENSAPOG00000001447.1"/>
</dbReference>
<evidence type="ECO:0000256" key="3">
    <source>
        <dbReference type="ARBA" id="ARBA00023134"/>
    </source>
</evidence>
<keyword evidence="6" id="KW-1185">Reference proteome</keyword>
<reference evidence="5" key="1">
    <citation type="submission" date="2025-08" db="UniProtKB">
        <authorList>
            <consortium name="Ensembl"/>
        </authorList>
    </citation>
    <scope>IDENTIFICATION</scope>
</reference>
<dbReference type="PANTHER" id="PTHR10903:SF170">
    <property type="entry name" value="GTPASE IMAP FAMILY MEMBER 7"/>
    <property type="match status" value="1"/>
</dbReference>
<feature type="domain" description="AIG1-type G" evidence="4">
    <location>
        <begin position="13"/>
        <end position="214"/>
    </location>
</feature>
<organism evidence="5 6">
    <name type="scientific">Acanthochromis polyacanthus</name>
    <name type="common">spiny chromis</name>
    <dbReference type="NCBI Taxonomy" id="80966"/>
    <lineage>
        <taxon>Eukaryota</taxon>
        <taxon>Metazoa</taxon>
        <taxon>Chordata</taxon>
        <taxon>Craniata</taxon>
        <taxon>Vertebrata</taxon>
        <taxon>Euteleostomi</taxon>
        <taxon>Actinopterygii</taxon>
        <taxon>Neopterygii</taxon>
        <taxon>Teleostei</taxon>
        <taxon>Neoteleostei</taxon>
        <taxon>Acanthomorphata</taxon>
        <taxon>Ovalentaria</taxon>
        <taxon>Pomacentridae</taxon>
        <taxon>Acanthochromis</taxon>
    </lineage>
</organism>
<dbReference type="InParanoid" id="A0A3Q1FUZ4"/>
<dbReference type="SUPFAM" id="SSF52540">
    <property type="entry name" value="P-loop containing nucleoside triphosphate hydrolases"/>
    <property type="match status" value="1"/>
</dbReference>
<evidence type="ECO:0000256" key="1">
    <source>
        <dbReference type="ARBA" id="ARBA00008535"/>
    </source>
</evidence>